<organism evidence="3 4">
    <name type="scientific">Methylocystis echinoides</name>
    <dbReference type="NCBI Taxonomy" id="29468"/>
    <lineage>
        <taxon>Bacteria</taxon>
        <taxon>Pseudomonadati</taxon>
        <taxon>Pseudomonadota</taxon>
        <taxon>Alphaproteobacteria</taxon>
        <taxon>Hyphomicrobiales</taxon>
        <taxon>Methylocystaceae</taxon>
        <taxon>Methylocystis</taxon>
    </lineage>
</organism>
<dbReference type="Pfam" id="PF04311">
    <property type="entry name" value="DUF459"/>
    <property type="match status" value="1"/>
</dbReference>
<feature type="compositionally biased region" description="Low complexity" evidence="1">
    <location>
        <begin position="316"/>
        <end position="349"/>
    </location>
</feature>
<proteinExistence type="predicted"/>
<dbReference type="InterPro" id="IPR007407">
    <property type="entry name" value="DUF459"/>
</dbReference>
<dbReference type="Proteomes" id="UP001144323">
    <property type="component" value="Unassembled WGS sequence"/>
</dbReference>
<reference evidence="3" key="1">
    <citation type="journal article" date="2023" name="Int. J. Syst. Evol. Microbiol.">
        <title>Methylocystis iwaonis sp. nov., a type II methane-oxidizing bacterium from surface soil of a rice paddy field in Japan, and emended description of the genus Methylocystis (ex Whittenbury et al. 1970) Bowman et al. 1993.</title>
        <authorList>
            <person name="Kaise H."/>
            <person name="Sawadogo J.B."/>
            <person name="Alam M.S."/>
            <person name="Ueno C."/>
            <person name="Dianou D."/>
            <person name="Shinjo R."/>
            <person name="Asakawa S."/>
        </authorList>
    </citation>
    <scope>NUCLEOTIDE SEQUENCE</scope>
    <source>
        <strain evidence="3">LMG27198</strain>
    </source>
</reference>
<feature type="signal peptide" evidence="2">
    <location>
        <begin position="1"/>
        <end position="25"/>
    </location>
</feature>
<keyword evidence="4" id="KW-1185">Reference proteome</keyword>
<evidence type="ECO:0000256" key="1">
    <source>
        <dbReference type="SAM" id="MobiDB-lite"/>
    </source>
</evidence>
<dbReference type="GO" id="GO:0016788">
    <property type="term" value="F:hydrolase activity, acting on ester bonds"/>
    <property type="evidence" value="ECO:0007669"/>
    <property type="project" value="UniProtKB-ARBA"/>
</dbReference>
<accession>A0A9W6GTW5</accession>
<name>A0A9W6GTW5_9HYPH</name>
<sequence length="436" mass="46431">MFSRLLAIAALALAVFLATAPEALAQDPFSEFFGSIFGSPGRSHEPRSSSQPRVRRIMPHQENRPPTYWRSGESNRAATQKRGKRTETAAPAESEGKPDAAKPDVAANYFVGVMGDTFALLLANGLEETFADKPEIGVVKKAKESSGLVRDDFYDWPKAARDIANGPQKIDVAVIMLGSNDRQPLRDGAKSEEPLSPRWRELYKARIDAVLAPFREKKIPVVWVGLPVMKNESFSADMGKLNDIYREAVTKDGGVYVDLWEALADEKGQFSAFGPDINGQIVKLRTADGVHLTEAGGLSVAHFVANEIKKLYDGARPAAPEQPTAAAPATDAPATAPAQAAAPQNTGAPIVFRSPVKPATSDAPALPERPAIGPVQALGGPPAGGGELARAAPAPTTASADAQALARHVFVEGGDQPARANRADDYLWKEPAPQPQ</sequence>
<dbReference type="Gene3D" id="3.40.50.1110">
    <property type="entry name" value="SGNH hydrolase"/>
    <property type="match status" value="1"/>
</dbReference>
<feature type="chain" id="PRO_5040995197" description="SGNH hydrolase-type esterase domain-containing protein" evidence="2">
    <location>
        <begin position="26"/>
        <end position="436"/>
    </location>
</feature>
<dbReference type="RefSeq" id="WP_281802575.1">
    <property type="nucleotide sequence ID" value="NZ_BSEC01000001.1"/>
</dbReference>
<dbReference type="EMBL" id="BSEC01000001">
    <property type="protein sequence ID" value="GLI93012.1"/>
    <property type="molecule type" value="Genomic_DNA"/>
</dbReference>
<evidence type="ECO:0008006" key="5">
    <source>
        <dbReference type="Google" id="ProtNLM"/>
    </source>
</evidence>
<comment type="caution">
    <text evidence="3">The sequence shown here is derived from an EMBL/GenBank/DDBJ whole genome shotgun (WGS) entry which is preliminary data.</text>
</comment>
<dbReference type="SUPFAM" id="SSF52266">
    <property type="entry name" value="SGNH hydrolase"/>
    <property type="match status" value="1"/>
</dbReference>
<evidence type="ECO:0000313" key="3">
    <source>
        <dbReference type="EMBL" id="GLI93012.1"/>
    </source>
</evidence>
<protein>
    <recommendedName>
        <fullName evidence="5">SGNH hydrolase-type esterase domain-containing protein</fullName>
    </recommendedName>
</protein>
<dbReference type="AlphaFoldDB" id="A0A9W6GTW5"/>
<gene>
    <name evidence="3" type="ORF">LMG27198_20040</name>
</gene>
<feature type="region of interest" description="Disordered" evidence="1">
    <location>
        <begin position="316"/>
        <end position="436"/>
    </location>
</feature>
<keyword evidence="2" id="KW-0732">Signal</keyword>
<feature type="region of interest" description="Disordered" evidence="1">
    <location>
        <begin position="40"/>
        <end position="101"/>
    </location>
</feature>
<evidence type="ECO:0000256" key="2">
    <source>
        <dbReference type="SAM" id="SignalP"/>
    </source>
</evidence>
<dbReference type="CDD" id="cd01829">
    <property type="entry name" value="SGNH_hydrolase_peri2"/>
    <property type="match status" value="1"/>
</dbReference>
<evidence type="ECO:0000313" key="4">
    <source>
        <dbReference type="Proteomes" id="UP001144323"/>
    </source>
</evidence>
<dbReference type="InterPro" id="IPR036514">
    <property type="entry name" value="SGNH_hydro_sf"/>
</dbReference>
<feature type="compositionally biased region" description="Low complexity" evidence="1">
    <location>
        <begin position="388"/>
        <end position="407"/>
    </location>
</feature>